<dbReference type="Proteomes" id="UP001244341">
    <property type="component" value="Chromosome 15b"/>
</dbReference>
<evidence type="ECO:0000313" key="3">
    <source>
        <dbReference type="EMBL" id="WIA22721.1"/>
    </source>
</evidence>
<protein>
    <submittedName>
        <fullName evidence="3">Uncharacterized protein</fullName>
    </submittedName>
</protein>
<evidence type="ECO:0000256" key="2">
    <source>
        <dbReference type="SAM" id="Phobius"/>
    </source>
</evidence>
<keyword evidence="2" id="KW-0812">Transmembrane</keyword>
<reference evidence="3 4" key="1">
    <citation type="submission" date="2023-05" db="EMBL/GenBank/DDBJ databases">
        <title>A 100% complete, gapless, phased diploid assembly of the Scenedesmus obliquus UTEX 3031 genome.</title>
        <authorList>
            <person name="Biondi T.C."/>
            <person name="Hanschen E.R."/>
            <person name="Kwon T."/>
            <person name="Eng W."/>
            <person name="Kruse C.P.S."/>
            <person name="Koehler S.I."/>
            <person name="Kunde Y."/>
            <person name="Gleasner C.D."/>
            <person name="You Mak K.T."/>
            <person name="Polle J."/>
            <person name="Hovde B.T."/>
            <person name="Starkenburg S.R."/>
        </authorList>
    </citation>
    <scope>NUCLEOTIDE SEQUENCE [LARGE SCALE GENOMIC DNA]</scope>
    <source>
        <strain evidence="3 4">DOE0152z</strain>
    </source>
</reference>
<dbReference type="EMBL" id="CP126222">
    <property type="protein sequence ID" value="WIA22721.1"/>
    <property type="molecule type" value="Genomic_DNA"/>
</dbReference>
<keyword evidence="2" id="KW-0472">Membrane</keyword>
<feature type="compositionally biased region" description="Low complexity" evidence="1">
    <location>
        <begin position="139"/>
        <end position="148"/>
    </location>
</feature>
<evidence type="ECO:0000256" key="1">
    <source>
        <dbReference type="SAM" id="MobiDB-lite"/>
    </source>
</evidence>
<organism evidence="3 4">
    <name type="scientific">Tetradesmus obliquus</name>
    <name type="common">Green alga</name>
    <name type="synonym">Acutodesmus obliquus</name>
    <dbReference type="NCBI Taxonomy" id="3088"/>
    <lineage>
        <taxon>Eukaryota</taxon>
        <taxon>Viridiplantae</taxon>
        <taxon>Chlorophyta</taxon>
        <taxon>core chlorophytes</taxon>
        <taxon>Chlorophyceae</taxon>
        <taxon>CS clade</taxon>
        <taxon>Sphaeropleales</taxon>
        <taxon>Scenedesmaceae</taxon>
        <taxon>Tetradesmus</taxon>
    </lineage>
</organism>
<name>A0ABY8UMP1_TETOB</name>
<feature type="transmembrane region" description="Helical" evidence="2">
    <location>
        <begin position="59"/>
        <end position="78"/>
    </location>
</feature>
<gene>
    <name evidence="3" type="ORF">OEZ85_001125</name>
</gene>
<proteinExistence type="predicted"/>
<sequence>MASELSRFIEDELRNKGYAYDEDEAEADNPHQTLIGALRVEARVKEQETQKKLFNIKRVVCIGGGVALVLVAWALLVASSGRARVDPDYNAALRNFEGISVKGGDAYDDAADAAAGAAAEQQDRSHAAAAGDTGGGEGAEAPTVAPAPAKEPEQPKAAPEQKQPAAAAAAAASSPSPSTADVLALW</sequence>
<evidence type="ECO:0000313" key="4">
    <source>
        <dbReference type="Proteomes" id="UP001244341"/>
    </source>
</evidence>
<feature type="region of interest" description="Disordered" evidence="1">
    <location>
        <begin position="113"/>
        <end position="186"/>
    </location>
</feature>
<keyword evidence="4" id="KW-1185">Reference proteome</keyword>
<feature type="compositionally biased region" description="Low complexity" evidence="1">
    <location>
        <begin position="155"/>
        <end position="177"/>
    </location>
</feature>
<accession>A0ABY8UMP1</accession>
<keyword evidence="2" id="KW-1133">Transmembrane helix</keyword>